<dbReference type="InterPro" id="IPR039420">
    <property type="entry name" value="WalR-like"/>
</dbReference>
<protein>
    <submittedName>
        <fullName evidence="7">DNA-binding response regulator</fullName>
    </submittedName>
</protein>
<dbReference type="RefSeq" id="WP_284319444.1">
    <property type="nucleotide sequence ID" value="NZ_BSOB01000005.1"/>
</dbReference>
<dbReference type="SMART" id="SM00421">
    <property type="entry name" value="HTH_LUXR"/>
    <property type="match status" value="1"/>
</dbReference>
<sequence>MRIVIADDHPVVLMGLRTLLEELRAGYEVVGEACNGSELKAVLARHTCDLLITDFSMPSSGDEATDGLMLAHGLHQHYSGLPIIVLTMLSNVALVKGMLAAGVKGVVEKGSMTSELHSAIQSVGAGGTYVSQRLREKLRENGGCDGAHSHENGSSSTLSPREAEVLRLLACGLTVSEVAHHVGRSVKTISQQKHDAMRKLGIDGEGQLFEYMRLNGLWFC</sequence>
<comment type="caution">
    <text evidence="7">The sequence shown here is derived from an EMBL/GenBank/DDBJ whole genome shotgun (WGS) entry which is preliminary data.</text>
</comment>
<dbReference type="GO" id="GO:0003677">
    <property type="term" value="F:DNA binding"/>
    <property type="evidence" value="ECO:0007669"/>
    <property type="project" value="UniProtKB-KW"/>
</dbReference>
<evidence type="ECO:0000313" key="8">
    <source>
        <dbReference type="Proteomes" id="UP001156670"/>
    </source>
</evidence>
<evidence type="ECO:0000256" key="1">
    <source>
        <dbReference type="ARBA" id="ARBA00022553"/>
    </source>
</evidence>
<dbReference type="EMBL" id="BSOB01000005">
    <property type="protein sequence ID" value="GLQ91689.1"/>
    <property type="molecule type" value="Genomic_DNA"/>
</dbReference>
<dbReference type="InterPro" id="IPR001789">
    <property type="entry name" value="Sig_transdc_resp-reg_receiver"/>
</dbReference>
<evidence type="ECO:0000313" key="7">
    <source>
        <dbReference type="EMBL" id="GLQ91689.1"/>
    </source>
</evidence>
<keyword evidence="1 3" id="KW-0597">Phosphoprotein</keyword>
<proteinExistence type="predicted"/>
<dbReference type="PROSITE" id="PS50043">
    <property type="entry name" value="HTH_LUXR_2"/>
    <property type="match status" value="1"/>
</dbReference>
<dbReference type="InterPro" id="IPR016032">
    <property type="entry name" value="Sig_transdc_resp-reg_C-effctor"/>
</dbReference>
<dbReference type="SUPFAM" id="SSF46894">
    <property type="entry name" value="C-terminal effector domain of the bipartite response regulators"/>
    <property type="match status" value="1"/>
</dbReference>
<dbReference type="Gene3D" id="1.10.10.10">
    <property type="entry name" value="Winged helix-like DNA-binding domain superfamily/Winged helix DNA-binding domain"/>
    <property type="match status" value="1"/>
</dbReference>
<dbReference type="PRINTS" id="PR00038">
    <property type="entry name" value="HTHLUXR"/>
</dbReference>
<dbReference type="PANTHER" id="PTHR43214:SF17">
    <property type="entry name" value="TRANSCRIPTIONAL REGULATORY PROTEIN RCSB"/>
    <property type="match status" value="1"/>
</dbReference>
<feature type="domain" description="HTH luxR-type" evidence="5">
    <location>
        <begin position="151"/>
        <end position="216"/>
    </location>
</feature>
<evidence type="ECO:0000259" key="6">
    <source>
        <dbReference type="PROSITE" id="PS50110"/>
    </source>
</evidence>
<dbReference type="InterPro" id="IPR036388">
    <property type="entry name" value="WH-like_DNA-bd_sf"/>
</dbReference>
<reference evidence="8" key="1">
    <citation type="journal article" date="2019" name="Int. J. Syst. Evol. Microbiol.">
        <title>The Global Catalogue of Microorganisms (GCM) 10K type strain sequencing project: providing services to taxonomists for standard genome sequencing and annotation.</title>
        <authorList>
            <consortium name="The Broad Institute Genomics Platform"/>
            <consortium name="The Broad Institute Genome Sequencing Center for Infectious Disease"/>
            <person name="Wu L."/>
            <person name="Ma J."/>
        </authorList>
    </citation>
    <scope>NUCLEOTIDE SEQUENCE [LARGE SCALE GENOMIC DNA]</scope>
    <source>
        <strain evidence="8">NBRC 111980</strain>
    </source>
</reference>
<dbReference type="Pfam" id="PF00196">
    <property type="entry name" value="GerE"/>
    <property type="match status" value="1"/>
</dbReference>
<keyword evidence="8" id="KW-1185">Reference proteome</keyword>
<dbReference type="Pfam" id="PF00072">
    <property type="entry name" value="Response_reg"/>
    <property type="match status" value="1"/>
</dbReference>
<feature type="modified residue" description="4-aspartylphosphate" evidence="3">
    <location>
        <position position="54"/>
    </location>
</feature>
<evidence type="ECO:0000256" key="3">
    <source>
        <dbReference type="PROSITE-ProRule" id="PRU00169"/>
    </source>
</evidence>
<keyword evidence="2 7" id="KW-0238">DNA-binding</keyword>
<dbReference type="InterPro" id="IPR000792">
    <property type="entry name" value="Tscrpt_reg_LuxR_C"/>
</dbReference>
<dbReference type="PROSITE" id="PS50110">
    <property type="entry name" value="RESPONSE_REGULATORY"/>
    <property type="match status" value="1"/>
</dbReference>
<dbReference type="CDD" id="cd17535">
    <property type="entry name" value="REC_NarL-like"/>
    <property type="match status" value="1"/>
</dbReference>
<name>A0ABQ5XKG5_9GAMM</name>
<dbReference type="Gene3D" id="3.40.50.2300">
    <property type="match status" value="1"/>
</dbReference>
<evidence type="ECO:0000256" key="4">
    <source>
        <dbReference type="SAM" id="MobiDB-lite"/>
    </source>
</evidence>
<dbReference type="SMART" id="SM00448">
    <property type="entry name" value="REC"/>
    <property type="match status" value="1"/>
</dbReference>
<dbReference type="CDD" id="cd06170">
    <property type="entry name" value="LuxR_C_like"/>
    <property type="match status" value="1"/>
</dbReference>
<feature type="region of interest" description="Disordered" evidence="4">
    <location>
        <begin position="140"/>
        <end position="159"/>
    </location>
</feature>
<accession>A0ABQ5XKG5</accession>
<evidence type="ECO:0000259" key="5">
    <source>
        <dbReference type="PROSITE" id="PS50043"/>
    </source>
</evidence>
<gene>
    <name evidence="7" type="primary">rcsB_1</name>
    <name evidence="7" type="ORF">GCM10007901_06390</name>
</gene>
<dbReference type="Proteomes" id="UP001156670">
    <property type="component" value="Unassembled WGS sequence"/>
</dbReference>
<evidence type="ECO:0000256" key="2">
    <source>
        <dbReference type="ARBA" id="ARBA00023125"/>
    </source>
</evidence>
<feature type="domain" description="Response regulatory" evidence="6">
    <location>
        <begin position="2"/>
        <end position="124"/>
    </location>
</feature>
<dbReference type="InterPro" id="IPR011006">
    <property type="entry name" value="CheY-like_superfamily"/>
</dbReference>
<feature type="compositionally biased region" description="Basic and acidic residues" evidence="4">
    <location>
        <begin position="140"/>
        <end position="151"/>
    </location>
</feature>
<organism evidence="7 8">
    <name type="scientific">Dyella acidisoli</name>
    <dbReference type="NCBI Taxonomy" id="1867834"/>
    <lineage>
        <taxon>Bacteria</taxon>
        <taxon>Pseudomonadati</taxon>
        <taxon>Pseudomonadota</taxon>
        <taxon>Gammaproteobacteria</taxon>
        <taxon>Lysobacterales</taxon>
        <taxon>Rhodanobacteraceae</taxon>
        <taxon>Dyella</taxon>
    </lineage>
</organism>
<dbReference type="SUPFAM" id="SSF52172">
    <property type="entry name" value="CheY-like"/>
    <property type="match status" value="1"/>
</dbReference>
<dbReference type="InterPro" id="IPR058245">
    <property type="entry name" value="NreC/VraR/RcsB-like_REC"/>
</dbReference>
<dbReference type="PANTHER" id="PTHR43214">
    <property type="entry name" value="TWO-COMPONENT RESPONSE REGULATOR"/>
    <property type="match status" value="1"/>
</dbReference>